<protein>
    <submittedName>
        <fullName evidence="2">Uncharacterized protein</fullName>
    </submittedName>
</protein>
<comment type="caution">
    <text evidence="2">The sequence shown here is derived from an EMBL/GenBank/DDBJ whole genome shotgun (WGS) entry which is preliminary data.</text>
</comment>
<organism evidence="2 3">
    <name type="scientific">Eumeta variegata</name>
    <name type="common">Bagworm moth</name>
    <name type="synonym">Eumeta japonica</name>
    <dbReference type="NCBI Taxonomy" id="151549"/>
    <lineage>
        <taxon>Eukaryota</taxon>
        <taxon>Metazoa</taxon>
        <taxon>Ecdysozoa</taxon>
        <taxon>Arthropoda</taxon>
        <taxon>Hexapoda</taxon>
        <taxon>Insecta</taxon>
        <taxon>Pterygota</taxon>
        <taxon>Neoptera</taxon>
        <taxon>Endopterygota</taxon>
        <taxon>Lepidoptera</taxon>
        <taxon>Glossata</taxon>
        <taxon>Ditrysia</taxon>
        <taxon>Tineoidea</taxon>
        <taxon>Psychidae</taxon>
        <taxon>Oiketicinae</taxon>
        <taxon>Eumeta</taxon>
    </lineage>
</organism>
<evidence type="ECO:0000256" key="1">
    <source>
        <dbReference type="SAM" id="Phobius"/>
    </source>
</evidence>
<keyword evidence="1" id="KW-1133">Transmembrane helix</keyword>
<accession>A0A4C1YL74</accession>
<keyword evidence="1" id="KW-0472">Membrane</keyword>
<keyword evidence="3" id="KW-1185">Reference proteome</keyword>
<name>A0A4C1YL74_EUMVA</name>
<feature type="transmembrane region" description="Helical" evidence="1">
    <location>
        <begin position="114"/>
        <end position="132"/>
    </location>
</feature>
<dbReference type="EMBL" id="BGZK01001259">
    <property type="protein sequence ID" value="GBP75734.1"/>
    <property type="molecule type" value="Genomic_DNA"/>
</dbReference>
<evidence type="ECO:0000313" key="3">
    <source>
        <dbReference type="Proteomes" id="UP000299102"/>
    </source>
</evidence>
<evidence type="ECO:0000313" key="2">
    <source>
        <dbReference type="EMBL" id="GBP75734.1"/>
    </source>
</evidence>
<sequence>MSYAPVRYISEIQQSDAKSRGQGEVSYIRKDDHDDGGCVDTTKTLLKFRGPPENTKGQRCDRAYGVFQSSPIGHFIFRWLLSEGDSRGYAANSVREFKNLQLIFRLLTTFPRRLFLVSITFYAVPFPFAMRFV</sequence>
<dbReference type="AlphaFoldDB" id="A0A4C1YL74"/>
<dbReference type="Proteomes" id="UP000299102">
    <property type="component" value="Unassembled WGS sequence"/>
</dbReference>
<proteinExistence type="predicted"/>
<gene>
    <name evidence="2" type="ORF">EVAR_58827_1</name>
</gene>
<keyword evidence="1" id="KW-0812">Transmembrane</keyword>
<reference evidence="2 3" key="1">
    <citation type="journal article" date="2019" name="Commun. Biol.">
        <title>The bagworm genome reveals a unique fibroin gene that provides high tensile strength.</title>
        <authorList>
            <person name="Kono N."/>
            <person name="Nakamura H."/>
            <person name="Ohtoshi R."/>
            <person name="Tomita M."/>
            <person name="Numata K."/>
            <person name="Arakawa K."/>
        </authorList>
    </citation>
    <scope>NUCLEOTIDE SEQUENCE [LARGE SCALE GENOMIC DNA]</scope>
</reference>